<gene>
    <name evidence="3" type="ORF">SLIV_30285</name>
</gene>
<dbReference type="RefSeq" id="WP_030871073.1">
    <property type="nucleotide sequence ID" value="NZ_CP009124.1"/>
</dbReference>
<accession>A0ABN4DZW5</accession>
<evidence type="ECO:0000313" key="4">
    <source>
        <dbReference type="Proteomes" id="UP000028682"/>
    </source>
</evidence>
<keyword evidence="2" id="KW-1133">Transmembrane helix</keyword>
<keyword evidence="2" id="KW-0472">Membrane</keyword>
<evidence type="ECO:0000256" key="2">
    <source>
        <dbReference type="SAM" id="Phobius"/>
    </source>
</evidence>
<reference evidence="4" key="1">
    <citation type="submission" date="2014-08" db="EMBL/GenBank/DDBJ databases">
        <title>Complete genome sequence of Streptomyces lividans TK24.</title>
        <authorList>
            <consortium name="StrepSynth"/>
            <person name="Ruckert C."/>
            <person name="Fridjonson O.H."/>
            <person name="Lambert C."/>
            <person name="van Wezel G.P."/>
            <person name="Bernaerts K."/>
            <person name="Anne J."/>
            <person name="Economou A."/>
            <person name="Kalinowski J."/>
        </authorList>
    </citation>
    <scope>NUCLEOTIDE SEQUENCE [LARGE SCALE GENOMIC DNA]</scope>
    <source>
        <strain evidence="4">TK24</strain>
    </source>
</reference>
<protein>
    <recommendedName>
        <fullName evidence="5">Integral membrane protein</fullName>
    </recommendedName>
</protein>
<evidence type="ECO:0000313" key="3">
    <source>
        <dbReference type="EMBL" id="AIJ16949.1"/>
    </source>
</evidence>
<feature type="transmembrane region" description="Helical" evidence="2">
    <location>
        <begin position="25"/>
        <end position="44"/>
    </location>
</feature>
<evidence type="ECO:0008006" key="5">
    <source>
        <dbReference type="Google" id="ProtNLM"/>
    </source>
</evidence>
<keyword evidence="4" id="KW-1185">Reference proteome</keyword>
<proteinExistence type="predicted"/>
<evidence type="ECO:0000256" key="1">
    <source>
        <dbReference type="SAM" id="MobiDB-lite"/>
    </source>
</evidence>
<keyword evidence="2" id="KW-0812">Transmembrane</keyword>
<feature type="region of interest" description="Disordered" evidence="1">
    <location>
        <begin position="62"/>
        <end position="95"/>
    </location>
</feature>
<organism evidence="3 4">
    <name type="scientific">Streptomyces lividans TK24</name>
    <dbReference type="NCBI Taxonomy" id="457428"/>
    <lineage>
        <taxon>Bacteria</taxon>
        <taxon>Bacillati</taxon>
        <taxon>Actinomycetota</taxon>
        <taxon>Actinomycetes</taxon>
        <taxon>Kitasatosporales</taxon>
        <taxon>Streptomycetaceae</taxon>
        <taxon>Streptomyces</taxon>
    </lineage>
</organism>
<sequence>MYTGVPLASAKTQIFEAVLGFLPDWVQITVLALIVLAVVAGWVVKVRRRLVRRRASRAGLPLPGAARQGTGADHLGAYTPPQPGQSGADFLGPYAPAQRQESGADFLGAYAPARQQDDRPA</sequence>
<dbReference type="Proteomes" id="UP000028682">
    <property type="component" value="Chromosome"/>
</dbReference>
<name>A0ABN4DZW5_STRLI</name>
<dbReference type="EMBL" id="CP009124">
    <property type="protein sequence ID" value="AIJ16949.1"/>
    <property type="molecule type" value="Genomic_DNA"/>
</dbReference>